<keyword evidence="2" id="KW-0347">Helicase</keyword>
<dbReference type="eggNOG" id="COG0305">
    <property type="taxonomic scope" value="Bacteria"/>
</dbReference>
<name>G7USA5_PSEUP</name>
<dbReference type="InterPro" id="IPR007694">
    <property type="entry name" value="DNA_helicase_DnaB-like_C"/>
</dbReference>
<organism evidence="2 3">
    <name type="scientific">Pseudoxanthomonas spadix (strain BD-a59)</name>
    <dbReference type="NCBI Taxonomy" id="1045855"/>
    <lineage>
        <taxon>Bacteria</taxon>
        <taxon>Pseudomonadati</taxon>
        <taxon>Pseudomonadota</taxon>
        <taxon>Gammaproteobacteria</taxon>
        <taxon>Lysobacterales</taxon>
        <taxon>Lysobacteraceae</taxon>
        <taxon>Pseudoxanthomonas</taxon>
    </lineage>
</organism>
<dbReference type="GO" id="GO:0006260">
    <property type="term" value="P:DNA replication"/>
    <property type="evidence" value="ECO:0007669"/>
    <property type="project" value="InterPro"/>
</dbReference>
<evidence type="ECO:0000313" key="2">
    <source>
        <dbReference type="EMBL" id="AER54774.1"/>
    </source>
</evidence>
<dbReference type="STRING" id="1045855.DSC_00605"/>
<reference evidence="2 3" key="1">
    <citation type="journal article" date="2012" name="J. Bacteriol.">
        <title>Complete Genome Sequence of the BTEX-Degrading Bacterium Pseudoxanthomonas spadix BD-a59.</title>
        <authorList>
            <person name="Lee S.H."/>
            <person name="Jin H.M."/>
            <person name="Lee H.J."/>
            <person name="Kim J.M."/>
            <person name="Jeon C.O."/>
        </authorList>
    </citation>
    <scope>NUCLEOTIDE SEQUENCE [LARGE SCALE GENOMIC DNA]</scope>
    <source>
        <strain evidence="2 3">BD-a59</strain>
    </source>
</reference>
<keyword evidence="2" id="KW-0378">Hydrolase</keyword>
<dbReference type="GO" id="GO:0005524">
    <property type="term" value="F:ATP binding"/>
    <property type="evidence" value="ECO:0007669"/>
    <property type="project" value="InterPro"/>
</dbReference>
<gene>
    <name evidence="2" type="ordered locus">DSC_00605</name>
</gene>
<dbReference type="Pfam" id="PF03796">
    <property type="entry name" value="DnaB_C"/>
    <property type="match status" value="1"/>
</dbReference>
<dbReference type="Gene3D" id="3.40.50.300">
    <property type="entry name" value="P-loop containing nucleotide triphosphate hydrolases"/>
    <property type="match status" value="1"/>
</dbReference>
<evidence type="ECO:0000259" key="1">
    <source>
        <dbReference type="Pfam" id="PF03796"/>
    </source>
</evidence>
<sequence>MNKQLPEHLPIDQVLREAFRHLFNRAEAANFGQATGAAMPIVPVAGQTLSQIIRGALQEGRSIVVYSPEFPAWHVALNLIAAVGSIQMDRMRSGNLEDEDWSKTTQAIHALRKTKIYFCNSSMAAFPKNFDQVYVIRPS</sequence>
<dbReference type="RefSeq" id="WP_014162095.1">
    <property type="nucleotide sequence ID" value="NC_016147.2"/>
</dbReference>
<dbReference type="HOGENOM" id="CLU_1843460_0_0_6"/>
<dbReference type="AlphaFoldDB" id="G7USA5"/>
<dbReference type="Proteomes" id="UP000005870">
    <property type="component" value="Chromosome"/>
</dbReference>
<keyword evidence="3" id="KW-1185">Reference proteome</keyword>
<keyword evidence="2" id="KW-0547">Nucleotide-binding</keyword>
<dbReference type="KEGG" id="psd:DSC_00605"/>
<dbReference type="GO" id="GO:0003678">
    <property type="term" value="F:DNA helicase activity"/>
    <property type="evidence" value="ECO:0007669"/>
    <property type="project" value="InterPro"/>
</dbReference>
<feature type="domain" description="SF4 helicase" evidence="1">
    <location>
        <begin position="52"/>
        <end position="122"/>
    </location>
</feature>
<dbReference type="InterPro" id="IPR027417">
    <property type="entry name" value="P-loop_NTPase"/>
</dbReference>
<dbReference type="OrthoDB" id="9773982at2"/>
<keyword evidence="2" id="KW-0067">ATP-binding</keyword>
<accession>G7USA5</accession>
<proteinExistence type="predicted"/>
<protein>
    <submittedName>
        <fullName evidence="2">Replicative DNA helicase</fullName>
    </submittedName>
</protein>
<evidence type="ECO:0000313" key="3">
    <source>
        <dbReference type="Proteomes" id="UP000005870"/>
    </source>
</evidence>
<dbReference type="EMBL" id="CP003093">
    <property type="protein sequence ID" value="AER54774.1"/>
    <property type="molecule type" value="Genomic_DNA"/>
</dbReference>